<dbReference type="Proteomes" id="UP001218218">
    <property type="component" value="Unassembled WGS sequence"/>
</dbReference>
<proteinExistence type="predicted"/>
<name>A0AAD7EN38_9AGAR</name>
<feature type="region of interest" description="Disordered" evidence="1">
    <location>
        <begin position="413"/>
        <end position="489"/>
    </location>
</feature>
<feature type="region of interest" description="Disordered" evidence="1">
    <location>
        <begin position="505"/>
        <end position="525"/>
    </location>
</feature>
<keyword evidence="2" id="KW-0472">Membrane</keyword>
<reference evidence="3" key="1">
    <citation type="submission" date="2023-03" db="EMBL/GenBank/DDBJ databases">
        <title>Massive genome expansion in bonnet fungi (Mycena s.s.) driven by repeated elements and novel gene families across ecological guilds.</title>
        <authorList>
            <consortium name="Lawrence Berkeley National Laboratory"/>
            <person name="Harder C.B."/>
            <person name="Miyauchi S."/>
            <person name="Viragh M."/>
            <person name="Kuo A."/>
            <person name="Thoen E."/>
            <person name="Andreopoulos B."/>
            <person name="Lu D."/>
            <person name="Skrede I."/>
            <person name="Drula E."/>
            <person name="Henrissat B."/>
            <person name="Morin E."/>
            <person name="Kohler A."/>
            <person name="Barry K."/>
            <person name="LaButti K."/>
            <person name="Morin E."/>
            <person name="Salamov A."/>
            <person name="Lipzen A."/>
            <person name="Mereny Z."/>
            <person name="Hegedus B."/>
            <person name="Baldrian P."/>
            <person name="Stursova M."/>
            <person name="Weitz H."/>
            <person name="Taylor A."/>
            <person name="Grigoriev I.V."/>
            <person name="Nagy L.G."/>
            <person name="Martin F."/>
            <person name="Kauserud H."/>
        </authorList>
    </citation>
    <scope>NUCLEOTIDE SEQUENCE</scope>
    <source>
        <strain evidence="3">CBHHK002</strain>
    </source>
</reference>
<keyword evidence="2" id="KW-0812">Transmembrane</keyword>
<dbReference type="Gene3D" id="2.60.120.260">
    <property type="entry name" value="Galactose-binding domain-like"/>
    <property type="match status" value="1"/>
</dbReference>
<organism evidence="3 4">
    <name type="scientific">Mycena albidolilacea</name>
    <dbReference type="NCBI Taxonomy" id="1033008"/>
    <lineage>
        <taxon>Eukaryota</taxon>
        <taxon>Fungi</taxon>
        <taxon>Dikarya</taxon>
        <taxon>Basidiomycota</taxon>
        <taxon>Agaricomycotina</taxon>
        <taxon>Agaricomycetes</taxon>
        <taxon>Agaricomycetidae</taxon>
        <taxon>Agaricales</taxon>
        <taxon>Marasmiineae</taxon>
        <taxon>Mycenaceae</taxon>
        <taxon>Mycena</taxon>
    </lineage>
</organism>
<dbReference type="EMBL" id="JARIHO010000025">
    <property type="protein sequence ID" value="KAJ7342516.1"/>
    <property type="molecule type" value="Genomic_DNA"/>
</dbReference>
<dbReference type="AlphaFoldDB" id="A0AAD7EN38"/>
<gene>
    <name evidence="3" type="ORF">DFH08DRAFT_240492</name>
</gene>
<evidence type="ECO:0000256" key="2">
    <source>
        <dbReference type="SAM" id="Phobius"/>
    </source>
</evidence>
<evidence type="ECO:0008006" key="5">
    <source>
        <dbReference type="Google" id="ProtNLM"/>
    </source>
</evidence>
<comment type="caution">
    <text evidence="3">The sequence shown here is derived from an EMBL/GenBank/DDBJ whole genome shotgun (WGS) entry which is preliminary data.</text>
</comment>
<protein>
    <recommendedName>
        <fullName evidence="5">Transmembrane protein</fullName>
    </recommendedName>
</protein>
<keyword evidence="4" id="KW-1185">Reference proteome</keyword>
<evidence type="ECO:0000313" key="3">
    <source>
        <dbReference type="EMBL" id="KAJ7342516.1"/>
    </source>
</evidence>
<accession>A0AAD7EN38</accession>
<feature type="compositionally biased region" description="Low complexity" evidence="1">
    <location>
        <begin position="374"/>
        <end position="388"/>
    </location>
</feature>
<feature type="region of interest" description="Disordered" evidence="1">
    <location>
        <begin position="286"/>
        <end position="321"/>
    </location>
</feature>
<feature type="transmembrane region" description="Helical" evidence="2">
    <location>
        <begin position="324"/>
        <end position="345"/>
    </location>
</feature>
<feature type="compositionally biased region" description="Low complexity" evidence="1">
    <location>
        <begin position="287"/>
        <end position="304"/>
    </location>
</feature>
<feature type="compositionally biased region" description="Low complexity" evidence="1">
    <location>
        <begin position="446"/>
        <end position="475"/>
    </location>
</feature>
<sequence length="525" mass="55086">MSVWNFTIEDTSPFLTYTPYADGSNSGLKNGWIPWYTTTGFLVANGDPGVGDSYHITSRTDASVALQFYGNSIYLYGTSNSSYAITLDSTTSTHAPPAKSESDLLFSATGLDVGTHSVTLSAKPAASTSTSVLAQQLAFDRAVISAPVVDNTPPTESFYDNTDTTRLNYTGTWSTPSAAGIPNTSVTHPWHQTKDSGGVSMQIGRGAQSVEVRGMANWGNWLYSVSLDGAEASQYNGSTFWQVPDALLFYQGGLDPASNHTISLTNISPGMNFALNSIRVYGSVDASTSTSTTSGAPSNSSSTSLNQGPPPQTSKHSTSKAGPVAGAVVGVLCLLALVVGGLLWWRRRARTKFHQEDMTQAEGYTYRSPHRPQFKFSSPPQSQSGLPLSATATTTAGVLSSPSTATVVMANPIQGGERNGATPPPSSHGSGSRLLGEKGQRRPVMTTASQLSPTPSSPTATLPTTAEPTDSSSPIPTSPTPPAIGVGLAPPDVDRLIELIAQRIDLTGRRADSSRLSAPPPEYRG</sequence>
<evidence type="ECO:0000313" key="4">
    <source>
        <dbReference type="Proteomes" id="UP001218218"/>
    </source>
</evidence>
<evidence type="ECO:0000256" key="1">
    <source>
        <dbReference type="SAM" id="MobiDB-lite"/>
    </source>
</evidence>
<keyword evidence="2" id="KW-1133">Transmembrane helix</keyword>
<feature type="region of interest" description="Disordered" evidence="1">
    <location>
        <begin position="363"/>
        <end position="388"/>
    </location>
</feature>